<feature type="domain" description="LytR/CpsA/Psr regulator C-terminal" evidence="5">
    <location>
        <begin position="398"/>
        <end position="482"/>
    </location>
</feature>
<protein>
    <submittedName>
        <fullName evidence="6">LCP family protein</fullName>
    </submittedName>
</protein>
<gene>
    <name evidence="6" type="ORF">ACFO3J_03255</name>
</gene>
<dbReference type="Pfam" id="PF13399">
    <property type="entry name" value="LytR_C"/>
    <property type="match status" value="1"/>
</dbReference>
<evidence type="ECO:0000256" key="3">
    <source>
        <dbReference type="SAM" id="Phobius"/>
    </source>
</evidence>
<dbReference type="Proteomes" id="UP001595765">
    <property type="component" value="Unassembled WGS sequence"/>
</dbReference>
<keyword evidence="3" id="KW-0472">Membrane</keyword>
<evidence type="ECO:0000313" key="6">
    <source>
        <dbReference type="EMBL" id="MFC4030485.1"/>
    </source>
</evidence>
<comment type="similarity">
    <text evidence="1">Belongs to the LytR/CpsA/Psr (LCP) family.</text>
</comment>
<dbReference type="PANTHER" id="PTHR33392:SF6">
    <property type="entry name" value="POLYISOPRENYL-TEICHOIC ACID--PEPTIDOGLYCAN TEICHOIC ACID TRANSFERASE TAGU"/>
    <property type="match status" value="1"/>
</dbReference>
<dbReference type="EMBL" id="JBHSBB010000003">
    <property type="protein sequence ID" value="MFC4030485.1"/>
    <property type="molecule type" value="Genomic_DNA"/>
</dbReference>
<dbReference type="InterPro" id="IPR004474">
    <property type="entry name" value="LytR_CpsA_psr"/>
</dbReference>
<dbReference type="PANTHER" id="PTHR33392">
    <property type="entry name" value="POLYISOPRENYL-TEICHOIC ACID--PEPTIDOGLYCAN TEICHOIC ACID TRANSFERASE TAGU"/>
    <property type="match status" value="1"/>
</dbReference>
<dbReference type="InterPro" id="IPR050922">
    <property type="entry name" value="LytR/CpsA/Psr_CW_biosynth"/>
</dbReference>
<evidence type="ECO:0000259" key="4">
    <source>
        <dbReference type="Pfam" id="PF03816"/>
    </source>
</evidence>
<reference evidence="7" key="1">
    <citation type="journal article" date="2019" name="Int. J. Syst. Evol. Microbiol.">
        <title>The Global Catalogue of Microorganisms (GCM) 10K type strain sequencing project: providing services to taxonomists for standard genome sequencing and annotation.</title>
        <authorList>
            <consortium name="The Broad Institute Genomics Platform"/>
            <consortium name="The Broad Institute Genome Sequencing Center for Infectious Disease"/>
            <person name="Wu L."/>
            <person name="Ma J."/>
        </authorList>
    </citation>
    <scope>NUCLEOTIDE SEQUENCE [LARGE SCALE GENOMIC DNA]</scope>
    <source>
        <strain evidence="7">CGMCC 4.7237</strain>
    </source>
</reference>
<keyword evidence="3" id="KW-0812">Transmembrane</keyword>
<evidence type="ECO:0000256" key="2">
    <source>
        <dbReference type="SAM" id="MobiDB-lite"/>
    </source>
</evidence>
<feature type="compositionally biased region" description="Low complexity" evidence="2">
    <location>
        <begin position="1"/>
        <end position="12"/>
    </location>
</feature>
<evidence type="ECO:0000259" key="5">
    <source>
        <dbReference type="Pfam" id="PF13399"/>
    </source>
</evidence>
<dbReference type="RefSeq" id="WP_386425915.1">
    <property type="nucleotide sequence ID" value="NZ_JBHSBB010000003.1"/>
</dbReference>
<evidence type="ECO:0000256" key="1">
    <source>
        <dbReference type="ARBA" id="ARBA00006068"/>
    </source>
</evidence>
<evidence type="ECO:0000313" key="7">
    <source>
        <dbReference type="Proteomes" id="UP001595765"/>
    </source>
</evidence>
<name>A0ABV8HF87_9ACTN</name>
<feature type="transmembrane region" description="Helical" evidence="3">
    <location>
        <begin position="47"/>
        <end position="70"/>
    </location>
</feature>
<feature type="domain" description="Cell envelope-related transcriptional attenuator" evidence="4">
    <location>
        <begin position="132"/>
        <end position="288"/>
    </location>
</feature>
<dbReference type="Pfam" id="PF03816">
    <property type="entry name" value="LytR_cpsA_psr"/>
    <property type="match status" value="1"/>
</dbReference>
<dbReference type="Gene3D" id="3.40.630.190">
    <property type="entry name" value="LCP protein"/>
    <property type="match status" value="1"/>
</dbReference>
<keyword evidence="3" id="KW-1133">Transmembrane helix</keyword>
<dbReference type="Gene3D" id="3.30.70.2390">
    <property type="match status" value="1"/>
</dbReference>
<proteinExistence type="inferred from homology"/>
<feature type="region of interest" description="Disordered" evidence="2">
    <location>
        <begin position="1"/>
        <end position="41"/>
    </location>
</feature>
<accession>A0ABV8HF87</accession>
<dbReference type="NCBIfam" id="TIGR00350">
    <property type="entry name" value="lytR_cpsA_psr"/>
    <property type="match status" value="1"/>
</dbReference>
<keyword evidence="7" id="KW-1185">Reference proteome</keyword>
<organism evidence="6 7">
    <name type="scientific">Streptomyces polygonati</name>
    <dbReference type="NCBI Taxonomy" id="1617087"/>
    <lineage>
        <taxon>Bacteria</taxon>
        <taxon>Bacillati</taxon>
        <taxon>Actinomycetota</taxon>
        <taxon>Actinomycetes</taxon>
        <taxon>Kitasatosporales</taxon>
        <taxon>Streptomycetaceae</taxon>
        <taxon>Streptomyces</taxon>
    </lineage>
</organism>
<comment type="caution">
    <text evidence="6">The sequence shown here is derived from an EMBL/GenBank/DDBJ whole genome shotgun (WGS) entry which is preliminary data.</text>
</comment>
<sequence>MTRSRSNQQNRGSSRHRASPVSVDAQAPVVGGRAAARRQKKRGGKRALKIIGWTTGFVVLLGVGTATWAYTKLSGNIKSSDLYAGKSGDAGKEKADAFGRTPINILMIGSDARTNAADCKLGGACSTSSGARADVEMVVHISADRTNATVMSIPRDLRADLPACVDEDNHTSVGAQPDTMINSALNWGPGCSVAAVHQLTGITIDHFMMVDFSGVVNMSDAVGGVNVCVTANVYDPYSHLKLKQGSHVLKDVAALEFLRTRHGFGDGSDTGRTSSQHMFLTALINKFKNQNTLTSPTKLWSLANAATKSLTVDKALKPIQSLIGLAKDVNKVPTDRMTFVTMQTQQVPLTTGSSKTVIGPGAASLFQTIANDQSLTTAAGAKTVKPKPSGPPPVPPAQIAVEVQNGTGIGHRAAVIAEGLVKQGFSQDTTSGNGEATDTTTLTYPAGEQAQAKSVASALGLPATALTQGTGSKLVLLIGADWTTGDTFPGGKAKPAPADTQSALGGAGVQNGKDTSKCAPVSTFSTIGETAEGKVTTKPSRYGMTPTKAYAISPEVKDSAP</sequence>
<dbReference type="InterPro" id="IPR027381">
    <property type="entry name" value="LytR/CpsA/Psr_C"/>
</dbReference>